<dbReference type="InterPro" id="IPR014729">
    <property type="entry name" value="Rossmann-like_a/b/a_fold"/>
</dbReference>
<dbReference type="CDD" id="cd00293">
    <property type="entry name" value="USP-like"/>
    <property type="match status" value="1"/>
</dbReference>
<dbReference type="Proteomes" id="UP001500133">
    <property type="component" value="Unassembled WGS sequence"/>
</dbReference>
<dbReference type="SUPFAM" id="SSF52402">
    <property type="entry name" value="Adenine nucleotide alpha hydrolases-like"/>
    <property type="match status" value="1"/>
</dbReference>
<name>A0ABP7LX41_9GAMM</name>
<evidence type="ECO:0000313" key="3">
    <source>
        <dbReference type="Proteomes" id="UP001500133"/>
    </source>
</evidence>
<evidence type="ECO:0000313" key="2">
    <source>
        <dbReference type="EMBL" id="GAA3910287.1"/>
    </source>
</evidence>
<reference evidence="3" key="1">
    <citation type="journal article" date="2019" name="Int. J. Syst. Evol. Microbiol.">
        <title>The Global Catalogue of Microorganisms (GCM) 10K type strain sequencing project: providing services to taxonomists for standard genome sequencing and annotation.</title>
        <authorList>
            <consortium name="The Broad Institute Genomics Platform"/>
            <consortium name="The Broad Institute Genome Sequencing Center for Infectious Disease"/>
            <person name="Wu L."/>
            <person name="Ma J."/>
        </authorList>
    </citation>
    <scope>NUCLEOTIDE SEQUENCE [LARGE SCALE GENOMIC DNA]</scope>
    <source>
        <strain evidence="3">JCM 16914</strain>
    </source>
</reference>
<dbReference type="InterPro" id="IPR006016">
    <property type="entry name" value="UspA"/>
</dbReference>
<keyword evidence="3" id="KW-1185">Reference proteome</keyword>
<comment type="caution">
    <text evidence="2">The sequence shown here is derived from an EMBL/GenBank/DDBJ whole genome shotgun (WGS) entry which is preliminary data.</text>
</comment>
<dbReference type="RefSeq" id="WP_344704944.1">
    <property type="nucleotide sequence ID" value="NZ_BAAAZT010000077.1"/>
</dbReference>
<sequence length="146" mass="15947">MFKHIMVPVDLAHMKTLEPALQVVADMARHYDAKITYVGVTTSTPSSIARTPEEYQKKLDDFAQQRHAVHGRPVAGKVYHSPDPVANLNDLLIEAVDDVGADLVIMATHLPKSLDAIIPANGDRVASRTHTSIFLVRTPEITDTGA</sequence>
<evidence type="ECO:0000259" key="1">
    <source>
        <dbReference type="Pfam" id="PF00582"/>
    </source>
</evidence>
<accession>A0ABP7LX41</accession>
<gene>
    <name evidence="2" type="ORF">GCM10022228_21490</name>
</gene>
<organism evidence="2 3">
    <name type="scientific">Halomonas cibimaris</name>
    <dbReference type="NCBI Taxonomy" id="657012"/>
    <lineage>
        <taxon>Bacteria</taxon>
        <taxon>Pseudomonadati</taxon>
        <taxon>Pseudomonadota</taxon>
        <taxon>Gammaproteobacteria</taxon>
        <taxon>Oceanospirillales</taxon>
        <taxon>Halomonadaceae</taxon>
        <taxon>Halomonas</taxon>
    </lineage>
</organism>
<dbReference type="EMBL" id="BAAAZT010000077">
    <property type="protein sequence ID" value="GAA3910287.1"/>
    <property type="molecule type" value="Genomic_DNA"/>
</dbReference>
<proteinExistence type="predicted"/>
<feature type="domain" description="UspA" evidence="1">
    <location>
        <begin position="1"/>
        <end position="137"/>
    </location>
</feature>
<dbReference type="Gene3D" id="3.40.50.620">
    <property type="entry name" value="HUPs"/>
    <property type="match status" value="1"/>
</dbReference>
<protein>
    <recommendedName>
        <fullName evidence="1">UspA domain-containing protein</fullName>
    </recommendedName>
</protein>
<dbReference type="Pfam" id="PF00582">
    <property type="entry name" value="Usp"/>
    <property type="match status" value="1"/>
</dbReference>